<dbReference type="InterPro" id="IPR036641">
    <property type="entry name" value="HPT_dom_sf"/>
</dbReference>
<feature type="domain" description="HPt" evidence="3">
    <location>
        <begin position="16"/>
        <end position="109"/>
    </location>
</feature>
<dbReference type="Gene3D" id="1.20.120.160">
    <property type="entry name" value="HPT domain"/>
    <property type="match status" value="1"/>
</dbReference>
<dbReference type="GO" id="GO:0004672">
    <property type="term" value="F:protein kinase activity"/>
    <property type="evidence" value="ECO:0007669"/>
    <property type="project" value="UniProtKB-ARBA"/>
</dbReference>
<protein>
    <recommendedName>
        <fullName evidence="3">HPt domain-containing protein</fullName>
    </recommendedName>
</protein>
<reference evidence="4 5" key="1">
    <citation type="journal article" date="2013" name="Genome Announc.">
        <title>Complete genome sequence of Simiduia agarivorans SA1(T), a marine bacterium able to degrade a variety of polysaccharides.</title>
        <authorList>
            <person name="Lin S.Y."/>
            <person name="Shieh W.Y."/>
            <person name="Chen J.S."/>
            <person name="Tang S.L."/>
        </authorList>
    </citation>
    <scope>NUCLEOTIDE SEQUENCE [LARGE SCALE GENOMIC DNA]</scope>
    <source>
        <strain evidence="5">DSM 21679 / JCM 13881 / BCRC 17597 / SA1</strain>
    </source>
</reference>
<evidence type="ECO:0000259" key="3">
    <source>
        <dbReference type="PROSITE" id="PS50894"/>
    </source>
</evidence>
<dbReference type="SMART" id="SM00073">
    <property type="entry name" value="HPT"/>
    <property type="match status" value="1"/>
</dbReference>
<dbReference type="HOGENOM" id="CLU_157042_1_0_6"/>
<dbReference type="eggNOG" id="COG2198">
    <property type="taxonomic scope" value="Bacteria"/>
</dbReference>
<gene>
    <name evidence="4" type="ordered locus">M5M_02365</name>
</gene>
<sequence>MARLDQDTINMLKDVMEDEFVALLDTFFEDSVGRIEELEAALAGQDPEAFRRAAHSFKGSAGNLAAQDLAGLCLKAENMGQGKDLTAATELIAEIRTEYDALVPLLNQHR</sequence>
<keyword evidence="1" id="KW-0902">Two-component regulatory system</keyword>
<name>K4KUV5_SIMAS</name>
<accession>K4KUV5</accession>
<dbReference type="GO" id="GO:0000160">
    <property type="term" value="P:phosphorelay signal transduction system"/>
    <property type="evidence" value="ECO:0007669"/>
    <property type="project" value="UniProtKB-KW"/>
</dbReference>
<dbReference type="PROSITE" id="PS50894">
    <property type="entry name" value="HPT"/>
    <property type="match status" value="1"/>
</dbReference>
<evidence type="ECO:0000256" key="2">
    <source>
        <dbReference type="PROSITE-ProRule" id="PRU00110"/>
    </source>
</evidence>
<dbReference type="OrthoDB" id="9131849at2"/>
<evidence type="ECO:0000313" key="4">
    <source>
        <dbReference type="EMBL" id="AFU97692.1"/>
    </source>
</evidence>
<dbReference type="CDD" id="cd00088">
    <property type="entry name" value="HPT"/>
    <property type="match status" value="1"/>
</dbReference>
<keyword evidence="5" id="KW-1185">Reference proteome</keyword>
<dbReference type="RefSeq" id="WP_015045865.1">
    <property type="nucleotide sequence ID" value="NC_018868.3"/>
</dbReference>
<organism evidence="4 5">
    <name type="scientific">Simiduia agarivorans (strain DSM 21679 / JCM 13881 / BCRC 17597 / SA1)</name>
    <dbReference type="NCBI Taxonomy" id="1117647"/>
    <lineage>
        <taxon>Bacteria</taxon>
        <taxon>Pseudomonadati</taxon>
        <taxon>Pseudomonadota</taxon>
        <taxon>Gammaproteobacteria</taxon>
        <taxon>Cellvibrionales</taxon>
        <taxon>Cellvibrionaceae</taxon>
        <taxon>Simiduia</taxon>
    </lineage>
</organism>
<feature type="modified residue" description="Phosphohistidine" evidence="2">
    <location>
        <position position="55"/>
    </location>
</feature>
<dbReference type="Pfam" id="PF01627">
    <property type="entry name" value="Hpt"/>
    <property type="match status" value="1"/>
</dbReference>
<dbReference type="AlphaFoldDB" id="K4KUV5"/>
<dbReference type="STRING" id="1117647.M5M_02365"/>
<evidence type="ECO:0000256" key="1">
    <source>
        <dbReference type="ARBA" id="ARBA00023012"/>
    </source>
</evidence>
<dbReference type="KEGG" id="saga:M5M_02365"/>
<dbReference type="Proteomes" id="UP000000466">
    <property type="component" value="Chromosome"/>
</dbReference>
<dbReference type="EMBL" id="CP003746">
    <property type="protein sequence ID" value="AFU97692.1"/>
    <property type="molecule type" value="Genomic_DNA"/>
</dbReference>
<dbReference type="SUPFAM" id="SSF47226">
    <property type="entry name" value="Histidine-containing phosphotransfer domain, HPT domain"/>
    <property type="match status" value="1"/>
</dbReference>
<evidence type="ECO:0000313" key="5">
    <source>
        <dbReference type="Proteomes" id="UP000000466"/>
    </source>
</evidence>
<proteinExistence type="predicted"/>
<dbReference type="InterPro" id="IPR008207">
    <property type="entry name" value="Sig_transdc_His_kin_Hpt_dom"/>
</dbReference>
<keyword evidence="2" id="KW-0597">Phosphoprotein</keyword>